<name>A0AAJ0YC15_PROMI</name>
<evidence type="ECO:0000259" key="1">
    <source>
        <dbReference type="SMART" id="SM00382"/>
    </source>
</evidence>
<dbReference type="EMBL" id="CP021694">
    <property type="protein sequence ID" value="ARX34151.1"/>
    <property type="molecule type" value="Genomic_DNA"/>
</dbReference>
<dbReference type="InterPro" id="IPR027417">
    <property type="entry name" value="P-loop_NTPase"/>
</dbReference>
<dbReference type="PANTHER" id="PTHR32182:SF23">
    <property type="entry name" value="ATP BINDING PROTEIN"/>
    <property type="match status" value="1"/>
</dbReference>
<dbReference type="RefSeq" id="WP_087726446.1">
    <property type="nucleotide sequence ID" value="NZ_BGKS01000024.1"/>
</dbReference>
<reference evidence="2 3" key="1">
    <citation type="submission" date="2017-05" db="EMBL/GenBank/DDBJ databases">
        <title>Whole genome sequencing of Proteus mirabilis AR_0155.</title>
        <authorList>
            <person name="Conlan S."/>
            <person name="Thomas P.J."/>
            <person name="Mullikin J."/>
            <person name="Frank K.M."/>
            <person name="Segre J.A."/>
        </authorList>
    </citation>
    <scope>NUCLEOTIDE SEQUENCE [LARGE SCALE GENOMIC DNA]</scope>
    <source>
        <strain evidence="2 3">AR_0155</strain>
    </source>
</reference>
<dbReference type="PANTHER" id="PTHR32182">
    <property type="entry name" value="DNA REPLICATION AND REPAIR PROTEIN RECF"/>
    <property type="match status" value="1"/>
</dbReference>
<evidence type="ECO:0000313" key="3">
    <source>
        <dbReference type="Proteomes" id="UP000195540"/>
    </source>
</evidence>
<dbReference type="InterPro" id="IPR041685">
    <property type="entry name" value="AAA_GajA/Old/RecF-like"/>
</dbReference>
<dbReference type="GO" id="GO:0006302">
    <property type="term" value="P:double-strand break repair"/>
    <property type="evidence" value="ECO:0007669"/>
    <property type="project" value="TreeGrafter"/>
</dbReference>
<protein>
    <recommendedName>
        <fullName evidence="1">AAA+ ATPase domain-containing protein</fullName>
    </recommendedName>
</protein>
<evidence type="ECO:0000313" key="2">
    <source>
        <dbReference type="EMBL" id="ARX34151.1"/>
    </source>
</evidence>
<dbReference type="SMART" id="SM00382">
    <property type="entry name" value="AAA"/>
    <property type="match status" value="1"/>
</dbReference>
<proteinExistence type="predicted"/>
<organism evidence="2 3">
    <name type="scientific">Proteus mirabilis</name>
    <dbReference type="NCBI Taxonomy" id="584"/>
    <lineage>
        <taxon>Bacteria</taxon>
        <taxon>Pseudomonadati</taxon>
        <taxon>Pseudomonadota</taxon>
        <taxon>Gammaproteobacteria</taxon>
        <taxon>Enterobacterales</taxon>
        <taxon>Morganellaceae</taxon>
        <taxon>Proteus</taxon>
    </lineage>
</organism>
<dbReference type="GO" id="GO:0000731">
    <property type="term" value="P:DNA synthesis involved in DNA repair"/>
    <property type="evidence" value="ECO:0007669"/>
    <property type="project" value="TreeGrafter"/>
</dbReference>
<feature type="domain" description="AAA+ ATPase" evidence="1">
    <location>
        <begin position="101"/>
        <end position="473"/>
    </location>
</feature>
<dbReference type="NCBIfam" id="NF041760">
    <property type="entry name" value="PtuA"/>
    <property type="match status" value="1"/>
</dbReference>
<dbReference type="Gene3D" id="3.40.50.300">
    <property type="entry name" value="P-loop containing nucleotide triphosphate hydrolases"/>
    <property type="match status" value="1"/>
</dbReference>
<sequence>MNRNERVNKEMLTLERRSKKGDVFSAFKLYKYYENGIVERLDNGEIKQIIAADEDKANFYLGVCHDIVIDNSDCDRKNGFYFKRLFLTDFRKFKSLHVKLDKSLTVFIGDNGSGKTTVIDALVKVISYIASNIVRKNGKGKQISEYDVNSDSERFAEIKSQLYLSPHSLCEAALRKSSKIYAEHAFSHIESLEELGELYRILSSSRNDRGNENITLPVFLYYSVDRNNIKTNRTFDEGSISVSTERFSSYDKKALDGASDFSGFLEWFILIDNLADSNLKSSIEASDKRISSLKNAGACEKEHDLYGLYINELAEHQKLSQSLENKKVYLRKIDLIKSVIKNAIPGFKDIYVDKKTGRAEVMIAIDDERINITQTSQGQQVLVSLITDIARRILTLNPNLDNPLDSYGIVVIDEIELHLHPKWQQNVVNALLKSFKNVQFVITTHSPQVLSTIDKKNIRMFVKNDQGEMRSVSPTFQTKGVKSADVMARIMGADSIPDVKEARDVDEFSQLLSEGKKDDALSLLDELKLHFGEEHPVILDCENSIKIYELKERIRNKG</sequence>
<dbReference type="InterPro" id="IPR053498">
    <property type="entry name" value="Retron_ATPase"/>
</dbReference>
<gene>
    <name evidence="2" type="ORF">AM402_08290</name>
</gene>
<dbReference type="AlphaFoldDB" id="A0AAJ0YC15"/>
<dbReference type="Pfam" id="PF13175">
    <property type="entry name" value="AAA_15"/>
    <property type="match status" value="1"/>
</dbReference>
<dbReference type="Proteomes" id="UP000195540">
    <property type="component" value="Chromosome"/>
</dbReference>
<dbReference type="SUPFAM" id="SSF52540">
    <property type="entry name" value="P-loop containing nucleoside triphosphate hydrolases"/>
    <property type="match status" value="1"/>
</dbReference>
<accession>A0AAJ0YC15</accession>
<dbReference type="InterPro" id="IPR003593">
    <property type="entry name" value="AAA+_ATPase"/>
</dbReference>